<evidence type="ECO:0000259" key="10">
    <source>
        <dbReference type="Pfam" id="PF13231"/>
    </source>
</evidence>
<keyword evidence="6 9" id="KW-1133">Transmembrane helix</keyword>
<comment type="subcellular location">
    <subcellularLocation>
        <location evidence="1">Cell membrane</location>
        <topology evidence="1">Multi-pass membrane protein</topology>
    </subcellularLocation>
</comment>
<feature type="transmembrane region" description="Helical" evidence="9">
    <location>
        <begin position="16"/>
        <end position="33"/>
    </location>
</feature>
<feature type="transmembrane region" description="Helical" evidence="9">
    <location>
        <begin position="344"/>
        <end position="362"/>
    </location>
</feature>
<feature type="compositionally biased region" description="Polar residues" evidence="8">
    <location>
        <begin position="309"/>
        <end position="325"/>
    </location>
</feature>
<evidence type="ECO:0000256" key="3">
    <source>
        <dbReference type="ARBA" id="ARBA00022676"/>
    </source>
</evidence>
<keyword evidence="5 9" id="KW-0812">Transmembrane</keyword>
<keyword evidence="4 11" id="KW-0808">Transferase</keyword>
<dbReference type="Pfam" id="PF13231">
    <property type="entry name" value="PMT_2"/>
    <property type="match status" value="1"/>
</dbReference>
<dbReference type="AlphaFoldDB" id="A0AAW9Q7Z5"/>
<evidence type="ECO:0000256" key="1">
    <source>
        <dbReference type="ARBA" id="ARBA00004651"/>
    </source>
</evidence>
<dbReference type="PANTHER" id="PTHR33908:SF3">
    <property type="entry name" value="UNDECAPRENYL PHOSPHATE-ALPHA-4-AMINO-4-DEOXY-L-ARABINOSE ARABINOSYL TRANSFERASE"/>
    <property type="match status" value="1"/>
</dbReference>
<dbReference type="EMBL" id="JAZBJZ010000109">
    <property type="protein sequence ID" value="MEE3719056.1"/>
    <property type="molecule type" value="Genomic_DNA"/>
</dbReference>
<dbReference type="GO" id="GO:0016763">
    <property type="term" value="F:pentosyltransferase activity"/>
    <property type="evidence" value="ECO:0007669"/>
    <property type="project" value="TreeGrafter"/>
</dbReference>
<feature type="transmembrane region" description="Helical" evidence="9">
    <location>
        <begin position="98"/>
        <end position="117"/>
    </location>
</feature>
<organism evidence="11 12">
    <name type="scientific">Tumidithrix elongata BACA0141</name>
    <dbReference type="NCBI Taxonomy" id="2716417"/>
    <lineage>
        <taxon>Bacteria</taxon>
        <taxon>Bacillati</taxon>
        <taxon>Cyanobacteriota</taxon>
        <taxon>Cyanophyceae</taxon>
        <taxon>Pseudanabaenales</taxon>
        <taxon>Pseudanabaenaceae</taxon>
        <taxon>Tumidithrix</taxon>
        <taxon>Tumidithrix elongata</taxon>
    </lineage>
</organism>
<evidence type="ECO:0000256" key="7">
    <source>
        <dbReference type="ARBA" id="ARBA00023136"/>
    </source>
</evidence>
<comment type="caution">
    <text evidence="11">The sequence shown here is derived from an EMBL/GenBank/DDBJ whole genome shotgun (WGS) entry which is preliminary data.</text>
</comment>
<accession>A0AAW9Q7Z5</accession>
<dbReference type="PANTHER" id="PTHR33908">
    <property type="entry name" value="MANNOSYLTRANSFERASE YKCB-RELATED"/>
    <property type="match status" value="1"/>
</dbReference>
<feature type="transmembrane region" description="Helical" evidence="9">
    <location>
        <begin position="368"/>
        <end position="388"/>
    </location>
</feature>
<keyword evidence="7 9" id="KW-0472">Membrane</keyword>
<sequence>MNLIPIFEQKYPNLKAWLPHITLTLWIGLLLIATNGQQSLMAHDEGWYATQSRWMFETGDWITPKWWGEPVYDRTIGIHWAIAACYSLFGMTDGVARLPNLITCILATLLTYEIGLLLLNRRVAWLGAAILCLCSLWLQYGRMATQDVPLICLELLGIWALLKAEIYPKASWKWRLLAGSTVGIGFMIKSVMIVLPIAALFPYLIWQHRRHHHLTSPSLYVGVILGAIPAAVWFGLTYLYYGVAPFQAMIGKLFFLGSKQYASDGNIIYYFWNIPLNSFPWALFAIFGMTILWAQFRENQLRGNVKSPDLNQAESPSELGASNSQEEFDRRFTREQKWEQRTSVSILIFYPILLFVVLTSFSTRTAYYSLQLYPFIGLLAAVAIDWLAHRPQARVPQVITYLFGGLAAILLIAFATLGLGAIAISDDVRKHLVIVPILGIGWLTLPFLWHQYKSEYQKHLNHGSAIPFQSQWLSILLAVFLITPWLTFATAGLAGLWGNYSQDLKTYLQQPAIASILQAQPINFVTHNTIDGEIHKTWILLSFYTPHLGKDIKTVAELPPASYAWISPDVPITRRETSLGNIRGWQLIKVNSR</sequence>
<feature type="transmembrane region" description="Helical" evidence="9">
    <location>
        <begin position="279"/>
        <end position="296"/>
    </location>
</feature>
<dbReference type="GO" id="GO:0005886">
    <property type="term" value="C:plasma membrane"/>
    <property type="evidence" value="ECO:0007669"/>
    <property type="project" value="UniProtKB-SubCell"/>
</dbReference>
<dbReference type="EC" id="2.4.-.-" evidence="11"/>
<keyword evidence="2" id="KW-1003">Cell membrane</keyword>
<dbReference type="Proteomes" id="UP001333818">
    <property type="component" value="Unassembled WGS sequence"/>
</dbReference>
<evidence type="ECO:0000256" key="5">
    <source>
        <dbReference type="ARBA" id="ARBA00022692"/>
    </source>
</evidence>
<evidence type="ECO:0000256" key="6">
    <source>
        <dbReference type="ARBA" id="ARBA00022989"/>
    </source>
</evidence>
<keyword evidence="3 11" id="KW-0328">Glycosyltransferase</keyword>
<feature type="transmembrane region" description="Helical" evidence="9">
    <location>
        <begin position="186"/>
        <end position="206"/>
    </location>
</feature>
<name>A0AAW9Q7Z5_9CYAN</name>
<feature type="transmembrane region" description="Helical" evidence="9">
    <location>
        <begin position="400"/>
        <end position="425"/>
    </location>
</feature>
<feature type="transmembrane region" description="Helical" evidence="9">
    <location>
        <begin position="218"/>
        <end position="241"/>
    </location>
</feature>
<protein>
    <submittedName>
        <fullName evidence="11">Glycosyltransferase family 39 protein</fullName>
        <ecNumber evidence="11">2.4.-.-</ecNumber>
    </submittedName>
</protein>
<keyword evidence="12" id="KW-1185">Reference proteome</keyword>
<proteinExistence type="predicted"/>
<dbReference type="InterPro" id="IPR038731">
    <property type="entry name" value="RgtA/B/C-like"/>
</dbReference>
<dbReference type="InterPro" id="IPR050297">
    <property type="entry name" value="LipidA_mod_glycosyltrf_83"/>
</dbReference>
<evidence type="ECO:0000256" key="4">
    <source>
        <dbReference type="ARBA" id="ARBA00022679"/>
    </source>
</evidence>
<feature type="region of interest" description="Disordered" evidence="8">
    <location>
        <begin position="307"/>
        <end position="327"/>
    </location>
</feature>
<reference evidence="11" key="1">
    <citation type="submission" date="2024-01" db="EMBL/GenBank/DDBJ databases">
        <title>Bank of Algae and Cyanobacteria of the Azores (BACA) strain genomes.</title>
        <authorList>
            <person name="Luz R."/>
            <person name="Cordeiro R."/>
            <person name="Fonseca A."/>
            <person name="Goncalves V."/>
        </authorList>
    </citation>
    <scope>NUCLEOTIDE SEQUENCE</scope>
    <source>
        <strain evidence="11">BACA0141</strain>
    </source>
</reference>
<evidence type="ECO:0000256" key="2">
    <source>
        <dbReference type="ARBA" id="ARBA00022475"/>
    </source>
</evidence>
<evidence type="ECO:0000256" key="9">
    <source>
        <dbReference type="SAM" id="Phobius"/>
    </source>
</evidence>
<feature type="transmembrane region" description="Helical" evidence="9">
    <location>
        <begin position="123"/>
        <end position="141"/>
    </location>
</feature>
<dbReference type="GO" id="GO:0010041">
    <property type="term" value="P:response to iron(III) ion"/>
    <property type="evidence" value="ECO:0007669"/>
    <property type="project" value="TreeGrafter"/>
</dbReference>
<dbReference type="GO" id="GO:0009103">
    <property type="term" value="P:lipopolysaccharide biosynthetic process"/>
    <property type="evidence" value="ECO:0007669"/>
    <property type="project" value="UniProtKB-ARBA"/>
</dbReference>
<feature type="transmembrane region" description="Helical" evidence="9">
    <location>
        <begin position="472"/>
        <end position="497"/>
    </location>
</feature>
<evidence type="ECO:0000313" key="12">
    <source>
        <dbReference type="Proteomes" id="UP001333818"/>
    </source>
</evidence>
<gene>
    <name evidence="11" type="ORF">V2H45_20125</name>
</gene>
<evidence type="ECO:0000256" key="8">
    <source>
        <dbReference type="SAM" id="MobiDB-lite"/>
    </source>
</evidence>
<dbReference type="RefSeq" id="WP_330485492.1">
    <property type="nucleotide sequence ID" value="NZ_JAZBJZ010000109.1"/>
</dbReference>
<feature type="transmembrane region" description="Helical" evidence="9">
    <location>
        <begin position="431"/>
        <end position="452"/>
    </location>
</feature>
<feature type="domain" description="Glycosyltransferase RgtA/B/C/D-like" evidence="10">
    <location>
        <begin position="73"/>
        <end position="231"/>
    </location>
</feature>
<evidence type="ECO:0000313" key="11">
    <source>
        <dbReference type="EMBL" id="MEE3719056.1"/>
    </source>
</evidence>